<organism evidence="2 3">
    <name type="scientific">Actinokineospora auranticolor</name>
    <dbReference type="NCBI Taxonomy" id="155976"/>
    <lineage>
        <taxon>Bacteria</taxon>
        <taxon>Bacillati</taxon>
        <taxon>Actinomycetota</taxon>
        <taxon>Actinomycetes</taxon>
        <taxon>Pseudonocardiales</taxon>
        <taxon>Pseudonocardiaceae</taxon>
        <taxon>Actinokineospora</taxon>
    </lineage>
</organism>
<dbReference type="Pfam" id="PF19534">
    <property type="entry name" value="DUF6059"/>
    <property type="match status" value="1"/>
</dbReference>
<protein>
    <submittedName>
        <fullName evidence="2">Uncharacterized protein</fullName>
    </submittedName>
</protein>
<comment type="caution">
    <text evidence="2">The sequence shown here is derived from an EMBL/GenBank/DDBJ whole genome shotgun (WGS) entry which is preliminary data.</text>
</comment>
<feature type="compositionally biased region" description="Basic and acidic residues" evidence="1">
    <location>
        <begin position="55"/>
        <end position="64"/>
    </location>
</feature>
<dbReference type="Proteomes" id="UP000239203">
    <property type="component" value="Unassembled WGS sequence"/>
</dbReference>
<dbReference type="InterPro" id="IPR045701">
    <property type="entry name" value="DUF6059"/>
</dbReference>
<gene>
    <name evidence="2" type="ORF">CLV40_110218</name>
</gene>
<reference evidence="2 3" key="1">
    <citation type="submission" date="2018-02" db="EMBL/GenBank/DDBJ databases">
        <title>Genomic Encyclopedia of Archaeal and Bacterial Type Strains, Phase II (KMG-II): from individual species to whole genera.</title>
        <authorList>
            <person name="Goeker M."/>
        </authorList>
    </citation>
    <scope>NUCLEOTIDE SEQUENCE [LARGE SCALE GENOMIC DNA]</scope>
    <source>
        <strain evidence="2 3">YU 961-1</strain>
    </source>
</reference>
<dbReference type="RefSeq" id="WP_146108117.1">
    <property type="nucleotide sequence ID" value="NZ_CP154825.1"/>
</dbReference>
<evidence type="ECO:0000256" key="1">
    <source>
        <dbReference type="SAM" id="MobiDB-lite"/>
    </source>
</evidence>
<dbReference type="EMBL" id="PTIX01000010">
    <property type="protein sequence ID" value="PPK66514.1"/>
    <property type="molecule type" value="Genomic_DNA"/>
</dbReference>
<proteinExistence type="predicted"/>
<sequence>MGHEERIHPVVGRPGRRGLLPLALAALGAALYPHPDFRWPQHADRAAPGVAPAHGHPERLGTRPTRAERALFRRWSIGA</sequence>
<feature type="region of interest" description="Disordered" evidence="1">
    <location>
        <begin position="43"/>
        <end position="64"/>
    </location>
</feature>
<keyword evidence="3" id="KW-1185">Reference proteome</keyword>
<evidence type="ECO:0000313" key="3">
    <source>
        <dbReference type="Proteomes" id="UP000239203"/>
    </source>
</evidence>
<name>A0A2S6GMQ2_9PSEU</name>
<accession>A0A2S6GMQ2</accession>
<dbReference type="AlphaFoldDB" id="A0A2S6GMQ2"/>
<evidence type="ECO:0000313" key="2">
    <source>
        <dbReference type="EMBL" id="PPK66514.1"/>
    </source>
</evidence>